<feature type="signal peptide" evidence="1">
    <location>
        <begin position="1"/>
        <end position="18"/>
    </location>
</feature>
<sequence length="65" mass="7097">MELVFSSCHAIFFPAVIASILSRCTSTSASRANGRKRGEHRSVNMHGKILDVTRTSTISLTSMDI</sequence>
<reference evidence="2 3" key="1">
    <citation type="submission" date="2018-09" db="EMBL/GenBank/DDBJ databases">
        <title>Genomic investigation of the strawberry pathogen Phytophthora fragariae indicates pathogenicity is determined by transcriptional variation in three key races.</title>
        <authorList>
            <person name="Adams T.M."/>
            <person name="Armitage A.D."/>
            <person name="Sobczyk M.K."/>
            <person name="Bates H.J."/>
            <person name="Dunwell J.M."/>
            <person name="Nellist C.F."/>
            <person name="Harrison R.J."/>
        </authorList>
    </citation>
    <scope>NUCLEOTIDE SEQUENCE [LARGE SCALE GENOMIC DNA]</scope>
    <source>
        <strain evidence="2 3">SCRP249</strain>
    </source>
</reference>
<gene>
    <name evidence="2" type="ORF">PR001_g34110</name>
</gene>
<evidence type="ECO:0000313" key="3">
    <source>
        <dbReference type="Proteomes" id="UP000429607"/>
    </source>
</evidence>
<dbReference type="EMBL" id="QXFV01013885">
    <property type="protein sequence ID" value="KAE8950559.1"/>
    <property type="molecule type" value="Genomic_DNA"/>
</dbReference>
<evidence type="ECO:0008006" key="4">
    <source>
        <dbReference type="Google" id="ProtNLM"/>
    </source>
</evidence>
<proteinExistence type="predicted"/>
<evidence type="ECO:0000313" key="2">
    <source>
        <dbReference type="EMBL" id="KAE8950559.1"/>
    </source>
</evidence>
<protein>
    <recommendedName>
        <fullName evidence="4">Secreted protein</fullName>
    </recommendedName>
</protein>
<comment type="caution">
    <text evidence="2">The sequence shown here is derived from an EMBL/GenBank/DDBJ whole genome shotgun (WGS) entry which is preliminary data.</text>
</comment>
<feature type="chain" id="PRO_5025599719" description="Secreted protein" evidence="1">
    <location>
        <begin position="19"/>
        <end position="65"/>
    </location>
</feature>
<organism evidence="2 3">
    <name type="scientific">Phytophthora rubi</name>
    <dbReference type="NCBI Taxonomy" id="129364"/>
    <lineage>
        <taxon>Eukaryota</taxon>
        <taxon>Sar</taxon>
        <taxon>Stramenopiles</taxon>
        <taxon>Oomycota</taxon>
        <taxon>Peronosporomycetes</taxon>
        <taxon>Peronosporales</taxon>
        <taxon>Peronosporaceae</taxon>
        <taxon>Phytophthora</taxon>
    </lineage>
</organism>
<accession>A0A6A3FYF9</accession>
<dbReference type="Proteomes" id="UP000429607">
    <property type="component" value="Unassembled WGS sequence"/>
</dbReference>
<name>A0A6A3FYF9_9STRA</name>
<keyword evidence="1" id="KW-0732">Signal</keyword>
<dbReference type="AlphaFoldDB" id="A0A6A3FYF9"/>
<evidence type="ECO:0000256" key="1">
    <source>
        <dbReference type="SAM" id="SignalP"/>
    </source>
</evidence>